<dbReference type="PANTHER" id="PTHR31448:SF55">
    <property type="entry name" value="MYOSIN-BINDING PROTEIN 3-LIKE ISOFORM X1"/>
    <property type="match status" value="1"/>
</dbReference>
<feature type="transmembrane region" description="Helical" evidence="2">
    <location>
        <begin position="16"/>
        <end position="43"/>
    </location>
</feature>
<dbReference type="InterPro" id="IPR039306">
    <property type="entry name" value="MYOB"/>
</dbReference>
<dbReference type="AlphaFoldDB" id="A0AAW2SA93"/>
<proteinExistence type="predicted"/>
<gene>
    <name evidence="3" type="ORF">Scaly_0299100</name>
</gene>
<feature type="region of interest" description="Disordered" evidence="1">
    <location>
        <begin position="183"/>
        <end position="203"/>
    </location>
</feature>
<dbReference type="GO" id="GO:0017022">
    <property type="term" value="F:myosin binding"/>
    <property type="evidence" value="ECO:0007669"/>
    <property type="project" value="InterPro"/>
</dbReference>
<keyword evidence="2" id="KW-0812">Transmembrane</keyword>
<sequence>MAAESSSVRRRKPHGFMTLLSSAACEWFLMFLMFVNAAFWYLLTRFAQYCELETPCLLCSRLDFGKRKPGSYWSLLCSSHREEISSVVSCSLHGKFADVHGMCEECLTPIATRSKRNSELYRLLVGKSWVDVDRSVLQSLMLNKNIVVTPDSRMCSCCSKPWRAKSNAERLLEPDLVGLGASKANVKPPLPRAPGRSRFSRRESLKRIRDKTSGTMGNSVDTLCHVGYTKLKISSDSVGDLSEQKNMDSLSSDAFTQNGLRDLDWVKSCNEPSPSLTRKLISLDNGPQVSDVVGPSVGESAETCKSDVSLNHLPAVSVPPEPLPLRDVPSLVAAEKGDVSLVKDIEAAAGTSSVDACLLESSNLDCNDAGTRDDETQELFDKHELEPVNKCDSVTIEENVKIVPQIPSYEVGLLSKEISPRAHDEDDKPRIDEDFGSQVLLVSGSDKHEFGPVKQM</sequence>
<evidence type="ECO:0000256" key="2">
    <source>
        <dbReference type="SAM" id="Phobius"/>
    </source>
</evidence>
<reference evidence="3" key="2">
    <citation type="journal article" date="2024" name="Plant">
        <title>Genomic evolution and insights into agronomic trait innovations of Sesamum species.</title>
        <authorList>
            <person name="Miao H."/>
            <person name="Wang L."/>
            <person name="Qu L."/>
            <person name="Liu H."/>
            <person name="Sun Y."/>
            <person name="Le M."/>
            <person name="Wang Q."/>
            <person name="Wei S."/>
            <person name="Zheng Y."/>
            <person name="Lin W."/>
            <person name="Duan Y."/>
            <person name="Cao H."/>
            <person name="Xiong S."/>
            <person name="Wang X."/>
            <person name="Wei L."/>
            <person name="Li C."/>
            <person name="Ma Q."/>
            <person name="Ju M."/>
            <person name="Zhao R."/>
            <person name="Li G."/>
            <person name="Mu C."/>
            <person name="Tian Q."/>
            <person name="Mei H."/>
            <person name="Zhang T."/>
            <person name="Gao T."/>
            <person name="Zhang H."/>
        </authorList>
    </citation>
    <scope>NUCLEOTIDE SEQUENCE</scope>
    <source>
        <strain evidence="3">KEN8</strain>
    </source>
</reference>
<evidence type="ECO:0000313" key="3">
    <source>
        <dbReference type="EMBL" id="KAL0389420.1"/>
    </source>
</evidence>
<keyword evidence="2" id="KW-1133">Transmembrane helix</keyword>
<evidence type="ECO:0000256" key="1">
    <source>
        <dbReference type="SAM" id="MobiDB-lite"/>
    </source>
</evidence>
<reference evidence="3" key="1">
    <citation type="submission" date="2020-06" db="EMBL/GenBank/DDBJ databases">
        <authorList>
            <person name="Li T."/>
            <person name="Hu X."/>
            <person name="Zhang T."/>
            <person name="Song X."/>
            <person name="Zhang H."/>
            <person name="Dai N."/>
            <person name="Sheng W."/>
            <person name="Hou X."/>
            <person name="Wei L."/>
        </authorList>
    </citation>
    <scope>NUCLEOTIDE SEQUENCE</scope>
    <source>
        <strain evidence="3">KEN8</strain>
        <tissue evidence="3">Leaf</tissue>
    </source>
</reference>
<protein>
    <submittedName>
        <fullName evidence="3">Myosin-binding protein 4</fullName>
    </submittedName>
</protein>
<keyword evidence="2" id="KW-0472">Membrane</keyword>
<name>A0AAW2SA93_9LAMI</name>
<comment type="caution">
    <text evidence="3">The sequence shown here is derived from an EMBL/GenBank/DDBJ whole genome shotgun (WGS) entry which is preliminary data.</text>
</comment>
<accession>A0AAW2SA93</accession>
<dbReference type="EMBL" id="JACGWM010000002">
    <property type="protein sequence ID" value="KAL0389420.1"/>
    <property type="molecule type" value="Genomic_DNA"/>
</dbReference>
<dbReference type="PANTHER" id="PTHR31448">
    <property type="entry name" value="MYOSIN-BINDING PROTEIN 2"/>
    <property type="match status" value="1"/>
</dbReference>
<organism evidence="3">
    <name type="scientific">Sesamum calycinum</name>
    <dbReference type="NCBI Taxonomy" id="2727403"/>
    <lineage>
        <taxon>Eukaryota</taxon>
        <taxon>Viridiplantae</taxon>
        <taxon>Streptophyta</taxon>
        <taxon>Embryophyta</taxon>
        <taxon>Tracheophyta</taxon>
        <taxon>Spermatophyta</taxon>
        <taxon>Magnoliopsida</taxon>
        <taxon>eudicotyledons</taxon>
        <taxon>Gunneridae</taxon>
        <taxon>Pentapetalae</taxon>
        <taxon>asterids</taxon>
        <taxon>lamiids</taxon>
        <taxon>Lamiales</taxon>
        <taxon>Pedaliaceae</taxon>
        <taxon>Sesamum</taxon>
    </lineage>
</organism>